<sequence length="228" mass="26178">MNNLFKRKLENIHSKMLECHRDSEKYSSSIIGDEREIFQTNLLSKILPSNFRFGSGTITDAKGIETGQIDTIIELPFSLSFPISTGNNRLYLADSVGAAFEIKSNLYNQWDEAIKKIKEIQKLNRYNLEDNEMALLDDLKIPTFIISYKGFKNIDTIIEKLGEIESRYWPNGILIIESGIFLGLKNNTHYECVGNSSSILGFVSHLYTFLNRYSKNIVDLNQYSRLLK</sequence>
<dbReference type="Proteomes" id="UP000267469">
    <property type="component" value="Unassembled WGS sequence"/>
</dbReference>
<dbReference type="Pfam" id="PF20247">
    <property type="entry name" value="DUF6602"/>
    <property type="match status" value="1"/>
</dbReference>
<organism evidence="2 3">
    <name type="scientific">Sinomicrobium pectinilyticum</name>
    <dbReference type="NCBI Taxonomy" id="1084421"/>
    <lineage>
        <taxon>Bacteria</taxon>
        <taxon>Pseudomonadati</taxon>
        <taxon>Bacteroidota</taxon>
        <taxon>Flavobacteriia</taxon>
        <taxon>Flavobacteriales</taxon>
        <taxon>Flavobacteriaceae</taxon>
        <taxon>Sinomicrobium</taxon>
    </lineage>
</organism>
<evidence type="ECO:0000313" key="3">
    <source>
        <dbReference type="Proteomes" id="UP000267469"/>
    </source>
</evidence>
<evidence type="ECO:0000259" key="1">
    <source>
        <dbReference type="Pfam" id="PF20247"/>
    </source>
</evidence>
<reference evidence="2 3" key="1">
    <citation type="submission" date="2018-10" db="EMBL/GenBank/DDBJ databases">
        <title>Sinomicrobium pectinilyticum sp. nov., a pectinase-producing bacterium isolated from alkaline and saline soil, and emended description of the genus Sinomicrobium.</title>
        <authorList>
            <person name="Cheng B."/>
            <person name="Li C."/>
            <person name="Lai Q."/>
            <person name="Du M."/>
            <person name="Shao Z."/>
            <person name="Xu P."/>
            <person name="Yang C."/>
        </authorList>
    </citation>
    <scope>NUCLEOTIDE SEQUENCE [LARGE SCALE GENOMIC DNA]</scope>
    <source>
        <strain evidence="2 3">5DNS001</strain>
    </source>
</reference>
<dbReference type="AlphaFoldDB" id="A0A3N0EQI0"/>
<dbReference type="OrthoDB" id="3765434at2"/>
<evidence type="ECO:0000313" key="2">
    <source>
        <dbReference type="EMBL" id="RNL90093.1"/>
    </source>
</evidence>
<gene>
    <name evidence="2" type="ORF">ED312_06610</name>
</gene>
<protein>
    <recommendedName>
        <fullName evidence="1">DUF6602 domain-containing protein</fullName>
    </recommendedName>
</protein>
<proteinExistence type="predicted"/>
<name>A0A3N0EQI0_SINP1</name>
<accession>A0A3N0EQI0</accession>
<comment type="caution">
    <text evidence="2">The sequence shown here is derived from an EMBL/GenBank/DDBJ whole genome shotgun (WGS) entry which is preliminary data.</text>
</comment>
<feature type="domain" description="DUF6602" evidence="1">
    <location>
        <begin position="29"/>
        <end position="123"/>
    </location>
</feature>
<dbReference type="EMBL" id="RJTM01000034">
    <property type="protein sequence ID" value="RNL90093.1"/>
    <property type="molecule type" value="Genomic_DNA"/>
</dbReference>
<dbReference type="CDD" id="cd21173">
    <property type="entry name" value="NucC-like"/>
    <property type="match status" value="1"/>
</dbReference>
<dbReference type="RefSeq" id="WP_123215225.1">
    <property type="nucleotide sequence ID" value="NZ_RJTM01000034.1"/>
</dbReference>
<dbReference type="InterPro" id="IPR046537">
    <property type="entry name" value="DUF6602"/>
</dbReference>
<keyword evidence="3" id="KW-1185">Reference proteome</keyword>